<keyword evidence="2" id="KW-0862">Zinc</keyword>
<feature type="domain" description="Peptidase A2" evidence="5">
    <location>
        <begin position="356"/>
        <end position="434"/>
    </location>
</feature>
<name>A0AAV8V706_9CUCU</name>
<dbReference type="GO" id="GO:0006508">
    <property type="term" value="P:proteolysis"/>
    <property type="evidence" value="ECO:0007669"/>
    <property type="project" value="InterPro"/>
</dbReference>
<evidence type="ECO:0000313" key="7">
    <source>
        <dbReference type="Proteomes" id="UP001159042"/>
    </source>
</evidence>
<dbReference type="GO" id="GO:0004190">
    <property type="term" value="F:aspartic-type endopeptidase activity"/>
    <property type="evidence" value="ECO:0007669"/>
    <property type="project" value="InterPro"/>
</dbReference>
<feature type="domain" description="CCHC-type" evidence="4">
    <location>
        <begin position="276"/>
        <end position="291"/>
    </location>
</feature>
<dbReference type="PROSITE" id="PS00141">
    <property type="entry name" value="ASP_PROTEASE"/>
    <property type="match status" value="1"/>
</dbReference>
<gene>
    <name evidence="6" type="ORF">NQ315_005977</name>
</gene>
<dbReference type="InterPro" id="IPR001878">
    <property type="entry name" value="Znf_CCHC"/>
</dbReference>
<keyword evidence="2" id="KW-0863">Zinc-finger</keyword>
<dbReference type="PANTHER" id="PTHR37984:SF9">
    <property type="entry name" value="INTEGRASE CATALYTIC DOMAIN-CONTAINING PROTEIN"/>
    <property type="match status" value="1"/>
</dbReference>
<dbReference type="InterPro" id="IPR018061">
    <property type="entry name" value="Retropepsins"/>
</dbReference>
<dbReference type="GO" id="GO:0071897">
    <property type="term" value="P:DNA biosynthetic process"/>
    <property type="evidence" value="ECO:0007669"/>
    <property type="project" value="UniProtKB-ARBA"/>
</dbReference>
<dbReference type="InterPro" id="IPR001995">
    <property type="entry name" value="Peptidase_A2_cat"/>
</dbReference>
<dbReference type="SUPFAM" id="SSF50630">
    <property type="entry name" value="Acid proteases"/>
    <property type="match status" value="1"/>
</dbReference>
<dbReference type="Pfam" id="PF00077">
    <property type="entry name" value="RVP"/>
    <property type="match status" value="1"/>
</dbReference>
<feature type="compositionally biased region" description="Polar residues" evidence="3">
    <location>
        <begin position="210"/>
        <end position="225"/>
    </location>
</feature>
<dbReference type="InterPro" id="IPR050951">
    <property type="entry name" value="Retrovirus_Pol_polyprotein"/>
</dbReference>
<dbReference type="GO" id="GO:0008270">
    <property type="term" value="F:zinc ion binding"/>
    <property type="evidence" value="ECO:0007669"/>
    <property type="project" value="UniProtKB-KW"/>
</dbReference>
<comment type="caution">
    <text evidence="6">The sequence shown here is derived from an EMBL/GenBank/DDBJ whole genome shotgun (WGS) entry which is preliminary data.</text>
</comment>
<organism evidence="6 7">
    <name type="scientific">Exocentrus adspersus</name>
    <dbReference type="NCBI Taxonomy" id="1586481"/>
    <lineage>
        <taxon>Eukaryota</taxon>
        <taxon>Metazoa</taxon>
        <taxon>Ecdysozoa</taxon>
        <taxon>Arthropoda</taxon>
        <taxon>Hexapoda</taxon>
        <taxon>Insecta</taxon>
        <taxon>Pterygota</taxon>
        <taxon>Neoptera</taxon>
        <taxon>Endopterygota</taxon>
        <taxon>Coleoptera</taxon>
        <taxon>Polyphaga</taxon>
        <taxon>Cucujiformia</taxon>
        <taxon>Chrysomeloidea</taxon>
        <taxon>Cerambycidae</taxon>
        <taxon>Lamiinae</taxon>
        <taxon>Acanthocinini</taxon>
        <taxon>Exocentrus</taxon>
    </lineage>
</organism>
<dbReference type="AlphaFoldDB" id="A0AAV8V706"/>
<dbReference type="InterPro" id="IPR043502">
    <property type="entry name" value="DNA/RNA_pol_sf"/>
</dbReference>
<dbReference type="GO" id="GO:0003676">
    <property type="term" value="F:nucleic acid binding"/>
    <property type="evidence" value="ECO:0007669"/>
    <property type="project" value="InterPro"/>
</dbReference>
<evidence type="ECO:0000313" key="6">
    <source>
        <dbReference type="EMBL" id="KAJ8909970.1"/>
    </source>
</evidence>
<keyword evidence="1" id="KW-0378">Hydrolase</keyword>
<evidence type="ECO:0008006" key="8">
    <source>
        <dbReference type="Google" id="ProtNLM"/>
    </source>
</evidence>
<accession>A0AAV8V706</accession>
<dbReference type="InterPro" id="IPR001969">
    <property type="entry name" value="Aspartic_peptidase_AS"/>
</dbReference>
<evidence type="ECO:0000259" key="5">
    <source>
        <dbReference type="PROSITE" id="PS50175"/>
    </source>
</evidence>
<protein>
    <recommendedName>
        <fullName evidence="8">CCHC-type domain-containing protein</fullName>
    </recommendedName>
</protein>
<dbReference type="SUPFAM" id="SSF56672">
    <property type="entry name" value="DNA/RNA polymerases"/>
    <property type="match status" value="1"/>
</dbReference>
<keyword evidence="2" id="KW-0479">Metal-binding</keyword>
<dbReference type="Gene3D" id="3.10.10.10">
    <property type="entry name" value="HIV Type 1 Reverse Transcriptase, subunit A, domain 1"/>
    <property type="match status" value="1"/>
</dbReference>
<dbReference type="PROSITE" id="PS50158">
    <property type="entry name" value="ZF_CCHC"/>
    <property type="match status" value="1"/>
</dbReference>
<evidence type="ECO:0000256" key="1">
    <source>
        <dbReference type="ARBA" id="ARBA00022801"/>
    </source>
</evidence>
<dbReference type="PROSITE" id="PS50175">
    <property type="entry name" value="ASP_PROT_RETROV"/>
    <property type="match status" value="1"/>
</dbReference>
<feature type="compositionally biased region" description="Low complexity" evidence="3">
    <location>
        <begin position="164"/>
        <end position="183"/>
    </location>
</feature>
<dbReference type="EMBL" id="JANEYG010000381">
    <property type="protein sequence ID" value="KAJ8909970.1"/>
    <property type="molecule type" value="Genomic_DNA"/>
</dbReference>
<feature type="region of interest" description="Disordered" evidence="3">
    <location>
        <begin position="164"/>
        <end position="240"/>
    </location>
</feature>
<sequence length="611" mass="68158">MAATGNKKQVHRERLEQHFTANDVEQDKVKVAVLLSSISSNTYSLLRDLCFPSAPKDKKFNDLGELLRQQFSASVSIWRERRQFYALHQGNGETVKEWYARVRSGAVTCKFGADLTRTLIDKFVCGLKAGKVLDRLCEEPETAPLEDLVALAGKVENVAMTSSVASSGSGNENGNPGINIISSAARPARQRRNGEEVRRSRNRSTRFEMPQSQTRSGKRGTQTSDRSGRRKEEDGSSQNCQRCQKLSNLNPTSGNNNCKHCAKSHANAICLYKDYRCNRCGRIGHIARACRLGKGNMNFVEDNSIIAESEDEMFYLEQSRGKNRVGRKVGKGNLYFAGDQSSNPFKIKVSISGIKVEMIIDSGASLSVLRKETYLKYFAGFKLKSDSTLLRGYDGSTFKPVGYFITEVKYQGVEKPVALYVVEGGSADILGRDWITSWNVRIEIVNQVGVVQEVDKLVRKFPTVFTDKLGQYKGKPISIRLREAATPVFVRHRTVPLAYKSEVEAELDRLEREKIISPVENSEWATPLVCVLKPNGNTRIHKILSRSPVGECGSIKRPDGSYTDSGMETLQLLALNHFPGSLSLDDEQVSPVGGRITKRPQENDWLIAKDR</sequence>
<evidence type="ECO:0000259" key="4">
    <source>
        <dbReference type="PROSITE" id="PS50158"/>
    </source>
</evidence>
<keyword evidence="7" id="KW-1185">Reference proteome</keyword>
<evidence type="ECO:0000256" key="2">
    <source>
        <dbReference type="PROSITE-ProRule" id="PRU00047"/>
    </source>
</evidence>
<dbReference type="PANTHER" id="PTHR37984">
    <property type="entry name" value="PROTEIN CBG26694"/>
    <property type="match status" value="1"/>
</dbReference>
<dbReference type="InterPro" id="IPR021109">
    <property type="entry name" value="Peptidase_aspartic_dom_sf"/>
</dbReference>
<evidence type="ECO:0000256" key="3">
    <source>
        <dbReference type="SAM" id="MobiDB-lite"/>
    </source>
</evidence>
<proteinExistence type="predicted"/>
<dbReference type="Gene3D" id="2.40.70.10">
    <property type="entry name" value="Acid Proteases"/>
    <property type="match status" value="1"/>
</dbReference>
<reference evidence="6 7" key="1">
    <citation type="journal article" date="2023" name="Insect Mol. Biol.">
        <title>Genome sequencing provides insights into the evolution of gene families encoding plant cell wall-degrading enzymes in longhorned beetles.</title>
        <authorList>
            <person name="Shin N.R."/>
            <person name="Okamura Y."/>
            <person name="Kirsch R."/>
            <person name="Pauchet Y."/>
        </authorList>
    </citation>
    <scope>NUCLEOTIDE SEQUENCE [LARGE SCALE GENOMIC DNA]</scope>
    <source>
        <strain evidence="6">EAD_L_NR</strain>
    </source>
</reference>
<dbReference type="Proteomes" id="UP001159042">
    <property type="component" value="Unassembled WGS sequence"/>
</dbReference>